<keyword evidence="2" id="KW-1185">Reference proteome</keyword>
<dbReference type="InterPro" id="IPR016177">
    <property type="entry name" value="DNA-bd_dom_sf"/>
</dbReference>
<reference evidence="1 2" key="1">
    <citation type="submission" date="2020-02" db="EMBL/GenBank/DDBJ databases">
        <authorList>
            <person name="Kim Y.B."/>
            <person name="Roh S.W."/>
        </authorList>
    </citation>
    <scope>NUCLEOTIDE SEQUENCE [LARGE SCALE GENOMIC DNA]</scope>
    <source>
        <strain evidence="1 2">DSM 103574</strain>
    </source>
</reference>
<protein>
    <recommendedName>
        <fullName evidence="3">AP2 domain-containing protein</fullName>
    </recommendedName>
</protein>
<evidence type="ECO:0008006" key="3">
    <source>
        <dbReference type="Google" id="ProtNLM"/>
    </source>
</evidence>
<accession>A0A858BSU3</accession>
<dbReference type="GO" id="GO:0003677">
    <property type="term" value="F:DNA binding"/>
    <property type="evidence" value="ECO:0007669"/>
    <property type="project" value="InterPro"/>
</dbReference>
<dbReference type="SUPFAM" id="SSF54171">
    <property type="entry name" value="DNA-binding domain"/>
    <property type="match status" value="1"/>
</dbReference>
<evidence type="ECO:0000313" key="2">
    <source>
        <dbReference type="Proteomes" id="UP000466848"/>
    </source>
</evidence>
<dbReference type="KEGG" id="abut:Ami103574_02650"/>
<dbReference type="Proteomes" id="UP000466848">
    <property type="component" value="Chromosome"/>
</dbReference>
<name>A0A858BSU3_9FIRM</name>
<dbReference type="EMBL" id="CP048649">
    <property type="protein sequence ID" value="QIB68279.1"/>
    <property type="molecule type" value="Genomic_DNA"/>
</dbReference>
<organism evidence="1 2">
    <name type="scientific">Aminipila butyrica</name>
    <dbReference type="NCBI Taxonomy" id="433296"/>
    <lineage>
        <taxon>Bacteria</taxon>
        <taxon>Bacillati</taxon>
        <taxon>Bacillota</taxon>
        <taxon>Clostridia</taxon>
        <taxon>Peptostreptococcales</taxon>
        <taxon>Anaerovoracaceae</taxon>
        <taxon>Aminipila</taxon>
    </lineage>
</organism>
<dbReference type="AlphaFoldDB" id="A0A858BSU3"/>
<evidence type="ECO:0000313" key="1">
    <source>
        <dbReference type="EMBL" id="QIB68279.1"/>
    </source>
</evidence>
<dbReference type="RefSeq" id="WP_163065199.1">
    <property type="nucleotide sequence ID" value="NZ_CP048649.1"/>
</dbReference>
<sequence length="217" mass="24381">MGRRARNLTGQRFGRLVAKYPTDKRSGTAVVWHCECDCGRSCEATSLGLTSGRTKNCGCIKKDITGFRYGRLTAIRPTDQVRHHTRVWVCLCDCGQECHVPLGSLTAGIVKSCGCLSKENWEKGYERMREANLRDSLVDGTNVSKLTTTPNSNSKAKVKGVCFDAGKYRAYITFQGKRHHLGRYSTIKDAEAARRQAEDILWGEFFDSHPELKRDKK</sequence>
<proteinExistence type="predicted"/>
<gene>
    <name evidence="1" type="ORF">Ami103574_02650</name>
</gene>